<accession>A0A0A8YAS2</accession>
<sequence length="22" mass="2621">MIPYEREVYSGKPYALVQRFSS</sequence>
<protein>
    <submittedName>
        <fullName evidence="1">Uncharacterized protein</fullName>
    </submittedName>
</protein>
<name>A0A0A8YAS2_ARUDO</name>
<evidence type="ECO:0000313" key="1">
    <source>
        <dbReference type="EMBL" id="JAD23044.1"/>
    </source>
</evidence>
<reference evidence="1" key="1">
    <citation type="submission" date="2014-09" db="EMBL/GenBank/DDBJ databases">
        <authorList>
            <person name="Magalhaes I.L.F."/>
            <person name="Oliveira U."/>
            <person name="Santos F.R."/>
            <person name="Vidigal T.H.D.A."/>
            <person name="Brescovit A.D."/>
            <person name="Santos A.J."/>
        </authorList>
    </citation>
    <scope>NUCLEOTIDE SEQUENCE</scope>
    <source>
        <tissue evidence="1">Shoot tissue taken approximately 20 cm above the soil surface</tissue>
    </source>
</reference>
<dbReference type="EMBL" id="GBRH01274851">
    <property type="protein sequence ID" value="JAD23044.1"/>
    <property type="molecule type" value="Transcribed_RNA"/>
</dbReference>
<proteinExistence type="predicted"/>
<reference evidence="1" key="2">
    <citation type="journal article" date="2015" name="Data Brief">
        <title>Shoot transcriptome of the giant reed, Arundo donax.</title>
        <authorList>
            <person name="Barrero R.A."/>
            <person name="Guerrero F.D."/>
            <person name="Moolhuijzen P."/>
            <person name="Goolsby J.A."/>
            <person name="Tidwell J."/>
            <person name="Bellgard S.E."/>
            <person name="Bellgard M.I."/>
        </authorList>
    </citation>
    <scope>NUCLEOTIDE SEQUENCE</scope>
    <source>
        <tissue evidence="1">Shoot tissue taken approximately 20 cm above the soil surface</tissue>
    </source>
</reference>
<dbReference type="AlphaFoldDB" id="A0A0A8YAS2"/>
<organism evidence="1">
    <name type="scientific">Arundo donax</name>
    <name type="common">Giant reed</name>
    <name type="synonym">Donax arundinaceus</name>
    <dbReference type="NCBI Taxonomy" id="35708"/>
    <lineage>
        <taxon>Eukaryota</taxon>
        <taxon>Viridiplantae</taxon>
        <taxon>Streptophyta</taxon>
        <taxon>Embryophyta</taxon>
        <taxon>Tracheophyta</taxon>
        <taxon>Spermatophyta</taxon>
        <taxon>Magnoliopsida</taxon>
        <taxon>Liliopsida</taxon>
        <taxon>Poales</taxon>
        <taxon>Poaceae</taxon>
        <taxon>PACMAD clade</taxon>
        <taxon>Arundinoideae</taxon>
        <taxon>Arundineae</taxon>
        <taxon>Arundo</taxon>
    </lineage>
</organism>